<evidence type="ECO:0000313" key="2">
    <source>
        <dbReference type="Proteomes" id="UP001215712"/>
    </source>
</evidence>
<reference evidence="1" key="2">
    <citation type="submission" date="2023-01" db="EMBL/GenBank/DDBJ databases">
        <authorList>
            <person name="Petersen C."/>
        </authorList>
    </citation>
    <scope>NUCLEOTIDE SEQUENCE</scope>
    <source>
        <strain evidence="1">IBT 17514</strain>
    </source>
</reference>
<organism evidence="1 2">
    <name type="scientific">Penicillium malachiteum</name>
    <dbReference type="NCBI Taxonomy" id="1324776"/>
    <lineage>
        <taxon>Eukaryota</taxon>
        <taxon>Fungi</taxon>
        <taxon>Dikarya</taxon>
        <taxon>Ascomycota</taxon>
        <taxon>Pezizomycotina</taxon>
        <taxon>Eurotiomycetes</taxon>
        <taxon>Eurotiomycetidae</taxon>
        <taxon>Eurotiales</taxon>
        <taxon>Aspergillaceae</taxon>
        <taxon>Penicillium</taxon>
    </lineage>
</organism>
<dbReference type="EMBL" id="JAQJAN010000004">
    <property type="protein sequence ID" value="KAJ5732517.1"/>
    <property type="molecule type" value="Genomic_DNA"/>
</dbReference>
<dbReference type="AlphaFoldDB" id="A0AAD6MY00"/>
<dbReference type="Proteomes" id="UP001215712">
    <property type="component" value="Unassembled WGS sequence"/>
</dbReference>
<keyword evidence="2" id="KW-1185">Reference proteome</keyword>
<name>A0AAD6MY00_9EURO</name>
<proteinExistence type="predicted"/>
<protein>
    <submittedName>
        <fullName evidence="1">Uncharacterized protein</fullName>
    </submittedName>
</protein>
<evidence type="ECO:0000313" key="1">
    <source>
        <dbReference type="EMBL" id="KAJ5732517.1"/>
    </source>
</evidence>
<comment type="caution">
    <text evidence="1">The sequence shown here is derived from an EMBL/GenBank/DDBJ whole genome shotgun (WGS) entry which is preliminary data.</text>
</comment>
<accession>A0AAD6MY00</accession>
<gene>
    <name evidence="1" type="ORF">N7493_003998</name>
</gene>
<reference evidence="1" key="1">
    <citation type="journal article" date="2023" name="IMA Fungus">
        <title>Comparative genomic study of the Penicillium genus elucidates a diverse pangenome and 15 lateral gene transfer events.</title>
        <authorList>
            <person name="Petersen C."/>
            <person name="Sorensen T."/>
            <person name="Nielsen M.R."/>
            <person name="Sondergaard T.E."/>
            <person name="Sorensen J.L."/>
            <person name="Fitzpatrick D.A."/>
            <person name="Frisvad J.C."/>
            <person name="Nielsen K.L."/>
        </authorList>
    </citation>
    <scope>NUCLEOTIDE SEQUENCE</scope>
    <source>
        <strain evidence="1">IBT 17514</strain>
    </source>
</reference>
<sequence>MDILEGLSAAKKGYGAVAAYLATHSAIHWDRRSFSNESDSDAPEDLDDVLRSIGYEYDAIHNTTSPVSGFKARKDDPALSARYHLQNLRRIGQSGRDYVLLGFEDGTGQLHVSGTGFGNTTASYQKRTSAAGVKVVFKLGSARVTSSSARDASALAIATKFLTYAKEGYANMLGFVEKENVGALFFRTIFELDGFGLNYESLTICGSMASYIGTYLGSG</sequence>